<proteinExistence type="predicted"/>
<sequence length="140" mass="15258">MTGTWWWDLVIGLVVALAVSWLALVVALAVVRPRGGLLRESLRLLPDMLRLVRRLAADRTLPRGVRIRLGLLLAYLAFPLDLIPDFIPVLGYADDAIIVAAVLRSVVRRAGMAAVERHWPGSEDGFAALVRLTGLSGRSG</sequence>
<feature type="domain" description="DUF1232" evidence="6">
    <location>
        <begin position="66"/>
        <end position="100"/>
    </location>
</feature>
<keyword evidence="3 5" id="KW-1133">Transmembrane helix</keyword>
<evidence type="ECO:0000259" key="6">
    <source>
        <dbReference type="Pfam" id="PF06803"/>
    </source>
</evidence>
<evidence type="ECO:0000313" key="7">
    <source>
        <dbReference type="EMBL" id="MBE1585493.1"/>
    </source>
</evidence>
<keyword evidence="8" id="KW-1185">Reference proteome</keyword>
<feature type="transmembrane region" description="Helical" evidence="5">
    <location>
        <begin position="6"/>
        <end position="31"/>
    </location>
</feature>
<evidence type="ECO:0000256" key="5">
    <source>
        <dbReference type="SAM" id="Phobius"/>
    </source>
</evidence>
<evidence type="ECO:0000256" key="2">
    <source>
        <dbReference type="ARBA" id="ARBA00022692"/>
    </source>
</evidence>
<keyword evidence="4 5" id="KW-0472">Membrane</keyword>
<organism evidence="7 8">
    <name type="scientific">Nonomuraea angiospora</name>
    <dbReference type="NCBI Taxonomy" id="46172"/>
    <lineage>
        <taxon>Bacteria</taxon>
        <taxon>Bacillati</taxon>
        <taxon>Actinomycetota</taxon>
        <taxon>Actinomycetes</taxon>
        <taxon>Streptosporangiales</taxon>
        <taxon>Streptosporangiaceae</taxon>
        <taxon>Nonomuraea</taxon>
    </lineage>
</organism>
<dbReference type="EMBL" id="JADBEK010000001">
    <property type="protein sequence ID" value="MBE1585493.1"/>
    <property type="molecule type" value="Genomic_DNA"/>
</dbReference>
<protein>
    <submittedName>
        <fullName evidence="7">Uncharacterized membrane protein YkvA (DUF1232 family)</fullName>
    </submittedName>
</protein>
<evidence type="ECO:0000256" key="3">
    <source>
        <dbReference type="ARBA" id="ARBA00022989"/>
    </source>
</evidence>
<comment type="subcellular location">
    <subcellularLocation>
        <location evidence="1">Endomembrane system</location>
        <topology evidence="1">Multi-pass membrane protein</topology>
    </subcellularLocation>
</comment>
<keyword evidence="2 5" id="KW-0812">Transmembrane</keyword>
<evidence type="ECO:0000256" key="4">
    <source>
        <dbReference type="ARBA" id="ARBA00023136"/>
    </source>
</evidence>
<comment type="caution">
    <text evidence="7">The sequence shown here is derived from an EMBL/GenBank/DDBJ whole genome shotgun (WGS) entry which is preliminary data.</text>
</comment>
<dbReference type="Pfam" id="PF06803">
    <property type="entry name" value="DUF1232"/>
    <property type="match status" value="1"/>
</dbReference>
<reference evidence="7 8" key="1">
    <citation type="submission" date="2020-10" db="EMBL/GenBank/DDBJ databases">
        <title>Sequencing the genomes of 1000 actinobacteria strains.</title>
        <authorList>
            <person name="Klenk H.-P."/>
        </authorList>
    </citation>
    <scope>NUCLEOTIDE SEQUENCE [LARGE SCALE GENOMIC DNA]</scope>
    <source>
        <strain evidence="7 8">DSM 43173</strain>
    </source>
</reference>
<dbReference type="Proteomes" id="UP000633509">
    <property type="component" value="Unassembled WGS sequence"/>
</dbReference>
<dbReference type="InterPro" id="IPR010652">
    <property type="entry name" value="DUF1232"/>
</dbReference>
<accession>A0ABR9LYV6</accession>
<name>A0ABR9LYV6_9ACTN</name>
<evidence type="ECO:0000313" key="8">
    <source>
        <dbReference type="Proteomes" id="UP000633509"/>
    </source>
</evidence>
<evidence type="ECO:0000256" key="1">
    <source>
        <dbReference type="ARBA" id="ARBA00004127"/>
    </source>
</evidence>
<dbReference type="RefSeq" id="WP_192786228.1">
    <property type="nucleotide sequence ID" value="NZ_JADBEK010000001.1"/>
</dbReference>
<gene>
    <name evidence="7" type="ORF">H4W80_003751</name>
</gene>